<comment type="function">
    <text evidence="12">Catalyzes the attachment of serine to tRNA(Ser). Is also able to aminoacylate tRNA(Sec) with serine, to form the misacylated tRNA L-seryl-tRNA(Sec), which will be further converted into selenocysteinyl-tRNA(Sec).</text>
</comment>
<comment type="domain">
    <text evidence="12">Consists of two distinct domains, a catalytic core and a N-terminal extension that is involved in tRNA binding.</text>
</comment>
<evidence type="ECO:0000256" key="8">
    <source>
        <dbReference type="ARBA" id="ARBA00022917"/>
    </source>
</evidence>
<evidence type="ECO:0000256" key="6">
    <source>
        <dbReference type="ARBA" id="ARBA00022741"/>
    </source>
</evidence>
<dbReference type="InterPro" id="IPR002317">
    <property type="entry name" value="Ser-tRNA-ligase_type_1"/>
</dbReference>
<dbReference type="InterPro" id="IPR006195">
    <property type="entry name" value="aa-tRNA-synth_II"/>
</dbReference>
<keyword evidence="5 12" id="KW-0436">Ligase</keyword>
<feature type="binding site" evidence="13">
    <location>
        <position position="233"/>
    </location>
    <ligand>
        <name>L-serine</name>
        <dbReference type="ChEBI" id="CHEBI:33384"/>
    </ligand>
</feature>
<dbReference type="Gene3D" id="3.30.930.10">
    <property type="entry name" value="Bira Bifunctional Protein, Domain 2"/>
    <property type="match status" value="1"/>
</dbReference>
<keyword evidence="9 12" id="KW-0030">Aminoacyl-tRNA synthetase</keyword>
<evidence type="ECO:0000256" key="2">
    <source>
        <dbReference type="ARBA" id="ARBA00005045"/>
    </source>
</evidence>
<dbReference type="CDD" id="cd00770">
    <property type="entry name" value="SerRS_core"/>
    <property type="match status" value="1"/>
</dbReference>
<evidence type="ECO:0000313" key="17">
    <source>
        <dbReference type="Proteomes" id="UP000298688"/>
    </source>
</evidence>
<dbReference type="Pfam" id="PF00587">
    <property type="entry name" value="tRNA-synt_2b"/>
    <property type="match status" value="1"/>
</dbReference>
<dbReference type="Proteomes" id="UP000298688">
    <property type="component" value="Chromosome"/>
</dbReference>
<dbReference type="InterPro" id="IPR042103">
    <property type="entry name" value="SerRS_1_N_sf"/>
</dbReference>
<comment type="similarity">
    <text evidence="3 12">Belongs to the class-II aminoacyl-tRNA synthetase family. Type-1 seryl-tRNA synthetase subfamily.</text>
</comment>
<evidence type="ECO:0000256" key="13">
    <source>
        <dbReference type="PIRSR" id="PIRSR001529-1"/>
    </source>
</evidence>
<evidence type="ECO:0000256" key="5">
    <source>
        <dbReference type="ARBA" id="ARBA00022598"/>
    </source>
</evidence>
<proteinExistence type="inferred from homology"/>
<protein>
    <recommendedName>
        <fullName evidence="12">Serine--tRNA ligase</fullName>
        <ecNumber evidence="12">6.1.1.11</ecNumber>
    </recommendedName>
    <alternativeName>
        <fullName evidence="12">Seryl-tRNA synthetase</fullName>
        <shortName evidence="12">SerRS</shortName>
    </alternativeName>
    <alternativeName>
        <fullName evidence="12">Seryl-tRNA(Ser/Sec) synthetase</fullName>
    </alternativeName>
</protein>
<dbReference type="SUPFAM" id="SSF46589">
    <property type="entry name" value="tRNA-binding arm"/>
    <property type="match status" value="1"/>
</dbReference>
<reference evidence="16 17" key="2">
    <citation type="submission" date="2019-05" db="EMBL/GenBank/DDBJ databases">
        <title>Genome evolution of the obligate endosymbiont Buchnera aphidicola.</title>
        <authorList>
            <person name="Moran N.A."/>
        </authorList>
    </citation>
    <scope>NUCLEOTIDE SEQUENCE [LARGE SCALE GENOMIC DNA]</scope>
    <source>
        <strain evidence="16 17">Rpa</strain>
    </source>
</reference>
<feature type="binding site" evidence="12 14">
    <location>
        <begin position="264"/>
        <end position="266"/>
    </location>
    <ligand>
        <name>ATP</name>
        <dbReference type="ChEBI" id="CHEBI:30616"/>
    </ligand>
</feature>
<evidence type="ECO:0000256" key="12">
    <source>
        <dbReference type="HAMAP-Rule" id="MF_00176"/>
    </source>
</evidence>
<dbReference type="NCBIfam" id="TIGR00414">
    <property type="entry name" value="serS"/>
    <property type="match status" value="1"/>
</dbReference>
<dbReference type="PIRSF" id="PIRSF001529">
    <property type="entry name" value="Ser-tRNA-synth_IIa"/>
    <property type="match status" value="1"/>
</dbReference>
<gene>
    <name evidence="12" type="primary">serS</name>
    <name evidence="16" type="ORF">D9V76_01605</name>
</gene>
<keyword evidence="7 12" id="KW-0067">ATP-binding</keyword>
<keyword evidence="8 12" id="KW-0648">Protein biosynthesis</keyword>
<dbReference type="HAMAP" id="MF_00176">
    <property type="entry name" value="Ser_tRNA_synth_type1"/>
    <property type="match status" value="1"/>
</dbReference>
<comment type="subunit">
    <text evidence="12">Homodimer. The tRNA molecule binds across the dimer.</text>
</comment>
<dbReference type="PANTHER" id="PTHR43697:SF1">
    <property type="entry name" value="SERINE--TRNA LIGASE"/>
    <property type="match status" value="1"/>
</dbReference>
<comment type="caution">
    <text evidence="12">Lacks conserved residue(s) required for the propagation of feature annotation.</text>
</comment>
<comment type="subcellular location">
    <subcellularLocation>
        <location evidence="1 12">Cytoplasm</location>
    </subcellularLocation>
</comment>
<dbReference type="GO" id="GO:0005737">
    <property type="term" value="C:cytoplasm"/>
    <property type="evidence" value="ECO:0007669"/>
    <property type="project" value="UniProtKB-SubCell"/>
</dbReference>
<feature type="binding site" evidence="12 14">
    <location>
        <begin position="351"/>
        <end position="354"/>
    </location>
    <ligand>
        <name>ATP</name>
        <dbReference type="ChEBI" id="CHEBI:30616"/>
    </ligand>
</feature>
<feature type="binding site" evidence="12 13">
    <location>
        <position position="287"/>
    </location>
    <ligand>
        <name>L-serine</name>
        <dbReference type="ChEBI" id="CHEBI:33384"/>
    </ligand>
</feature>
<feature type="binding site" evidence="13">
    <location>
        <position position="385"/>
    </location>
    <ligand>
        <name>L-serine</name>
        <dbReference type="ChEBI" id="CHEBI:33384"/>
    </ligand>
</feature>
<dbReference type="InterPro" id="IPR002314">
    <property type="entry name" value="aa-tRNA-synt_IIb"/>
</dbReference>
<comment type="pathway">
    <text evidence="2 12">Aminoacyl-tRNA biosynthesis; selenocysteinyl-tRNA(Sec) biosynthesis; L-seryl-tRNA(Sec) from L-serine and tRNA(Sec): step 1/1.</text>
</comment>
<dbReference type="InterPro" id="IPR045864">
    <property type="entry name" value="aa-tRNA-synth_II/BPL/LPL"/>
</dbReference>
<dbReference type="InterPro" id="IPR010978">
    <property type="entry name" value="tRNA-bd_arm"/>
</dbReference>
<accession>A0A4D6YEI0</accession>
<feature type="binding site" evidence="12">
    <location>
        <begin position="233"/>
        <end position="235"/>
    </location>
    <ligand>
        <name>L-serine</name>
        <dbReference type="ChEBI" id="CHEBI:33384"/>
    </ligand>
</feature>
<dbReference type="Pfam" id="PF02403">
    <property type="entry name" value="Seryl_tRNA_N"/>
    <property type="match status" value="1"/>
</dbReference>
<dbReference type="GO" id="GO:0016260">
    <property type="term" value="P:selenocysteine biosynthetic process"/>
    <property type="evidence" value="ECO:0007669"/>
    <property type="project" value="UniProtKB-UniRule"/>
</dbReference>
<dbReference type="RefSeq" id="WP_158337175.1">
    <property type="nucleotide sequence ID" value="NZ_CP034858.1"/>
</dbReference>
<evidence type="ECO:0000313" key="16">
    <source>
        <dbReference type="EMBL" id="QCI24951.1"/>
    </source>
</evidence>
<feature type="binding site" evidence="12">
    <location>
        <position position="387"/>
    </location>
    <ligand>
        <name>L-serine</name>
        <dbReference type="ChEBI" id="CHEBI:33384"/>
    </ligand>
</feature>
<dbReference type="PANTHER" id="PTHR43697">
    <property type="entry name" value="SERYL-TRNA SYNTHETASE"/>
    <property type="match status" value="1"/>
</dbReference>
<dbReference type="PRINTS" id="PR00981">
    <property type="entry name" value="TRNASYNTHSER"/>
</dbReference>
<feature type="binding site" evidence="13">
    <location>
        <position position="264"/>
    </location>
    <ligand>
        <name>L-serine</name>
        <dbReference type="ChEBI" id="CHEBI:33384"/>
    </ligand>
</feature>
<name>A0A4D6YEI0_BUCRP</name>
<evidence type="ECO:0000256" key="10">
    <source>
        <dbReference type="ARBA" id="ARBA00047929"/>
    </source>
</evidence>
<organism evidence="16 17">
    <name type="scientific">Buchnera aphidicola subsp. Rhopalosiphum padi</name>
    <dbReference type="NCBI Taxonomy" id="98793"/>
    <lineage>
        <taxon>Bacteria</taxon>
        <taxon>Pseudomonadati</taxon>
        <taxon>Pseudomonadota</taxon>
        <taxon>Gammaproteobacteria</taxon>
        <taxon>Enterobacterales</taxon>
        <taxon>Erwiniaceae</taxon>
        <taxon>Buchnera</taxon>
    </lineage>
</organism>
<dbReference type="EMBL" id="CP034858">
    <property type="protein sequence ID" value="QCI24951.1"/>
    <property type="molecule type" value="Genomic_DNA"/>
</dbReference>
<evidence type="ECO:0000256" key="1">
    <source>
        <dbReference type="ARBA" id="ARBA00004496"/>
    </source>
</evidence>
<sequence length="427" mass="49360">MLNPYLLRNQIHTIAEKLLKKNFELDISLISSMEEKRKKLQIKTENLQCKHNTLSGLFKKEKNFQEVDENLKRKLVESSKSLSILKIELNLLQEKIHDFSISIPNIPSDDVPKGNSSKNNKIVKYWGKKKEYNFIVRDHVEIGNKLNQLDWKSSAKISGSRFVVMKGKIALLHRALSQFMLDLHTIKHGYIETYVPYLVNHDSLYGTGQLPKFSDDLFHINSIDNKKYVLIPTAEVPLTNLFCNQILDEKKLPIMLTSHTPCFRSEASSYGRDSKGLIRLHQFDKVELVQIVQPELSMDALELLTNHAEKVLQLLELPYRKVLLCGGEMGFSAAKTYDLEVWFPSQKKYREISSCSNMSDFQARRMKTRYRKKTEKNNNFVHTLNGSGLAVGRTLAAILENYQYSDGRVEIPKILQKKYMKGIEYIN</sequence>
<feature type="domain" description="Aminoacyl-transfer RNA synthetases class-II family profile" evidence="15">
    <location>
        <begin position="172"/>
        <end position="412"/>
    </location>
</feature>
<evidence type="ECO:0000256" key="7">
    <source>
        <dbReference type="ARBA" id="ARBA00022840"/>
    </source>
</evidence>
<evidence type="ECO:0000259" key="15">
    <source>
        <dbReference type="PROSITE" id="PS50862"/>
    </source>
</evidence>
<dbReference type="GO" id="GO:0004828">
    <property type="term" value="F:serine-tRNA ligase activity"/>
    <property type="evidence" value="ECO:0007669"/>
    <property type="project" value="UniProtKB-UniRule"/>
</dbReference>
<dbReference type="OrthoDB" id="9804647at2"/>
<reference evidence="16 17" key="1">
    <citation type="submission" date="2018-12" db="EMBL/GenBank/DDBJ databases">
        <authorList>
            <person name="Chong R.A."/>
        </authorList>
    </citation>
    <scope>NUCLEOTIDE SEQUENCE [LARGE SCALE GENOMIC DNA]</scope>
    <source>
        <strain evidence="16 17">Rpa</strain>
    </source>
</reference>
<dbReference type="AlphaFoldDB" id="A0A4D6YEI0"/>
<dbReference type="UniPathway" id="UPA00906">
    <property type="reaction ID" value="UER00895"/>
</dbReference>
<keyword evidence="6 12" id="KW-0547">Nucleotide-binding</keyword>
<evidence type="ECO:0000256" key="4">
    <source>
        <dbReference type="ARBA" id="ARBA00022490"/>
    </source>
</evidence>
<dbReference type="InterPro" id="IPR015866">
    <property type="entry name" value="Ser-tRNA-synth_1_N"/>
</dbReference>
<evidence type="ECO:0000256" key="11">
    <source>
        <dbReference type="ARBA" id="ARBA00048823"/>
    </source>
</evidence>
<dbReference type="GO" id="GO:0006434">
    <property type="term" value="P:seryl-tRNA aminoacylation"/>
    <property type="evidence" value="ECO:0007669"/>
    <property type="project" value="UniProtKB-UniRule"/>
</dbReference>
<dbReference type="InterPro" id="IPR033729">
    <property type="entry name" value="SerRS_core"/>
</dbReference>
<dbReference type="Gene3D" id="1.10.287.40">
    <property type="entry name" value="Serine-tRNA synthetase, tRNA binding domain"/>
    <property type="match status" value="1"/>
</dbReference>
<dbReference type="PROSITE" id="PS50862">
    <property type="entry name" value="AA_TRNA_LIGASE_II"/>
    <property type="match status" value="1"/>
</dbReference>
<comment type="catalytic activity">
    <reaction evidence="11 12">
        <text>tRNA(Ser) + L-serine + ATP = L-seryl-tRNA(Ser) + AMP + diphosphate + H(+)</text>
        <dbReference type="Rhea" id="RHEA:12292"/>
        <dbReference type="Rhea" id="RHEA-COMP:9669"/>
        <dbReference type="Rhea" id="RHEA-COMP:9703"/>
        <dbReference type="ChEBI" id="CHEBI:15378"/>
        <dbReference type="ChEBI" id="CHEBI:30616"/>
        <dbReference type="ChEBI" id="CHEBI:33019"/>
        <dbReference type="ChEBI" id="CHEBI:33384"/>
        <dbReference type="ChEBI" id="CHEBI:78442"/>
        <dbReference type="ChEBI" id="CHEBI:78533"/>
        <dbReference type="ChEBI" id="CHEBI:456215"/>
        <dbReference type="EC" id="6.1.1.11"/>
    </reaction>
</comment>
<evidence type="ECO:0000256" key="14">
    <source>
        <dbReference type="PIRSR" id="PIRSR001529-2"/>
    </source>
</evidence>
<dbReference type="EC" id="6.1.1.11" evidence="12"/>
<dbReference type="SUPFAM" id="SSF55681">
    <property type="entry name" value="Class II aaRS and biotin synthetases"/>
    <property type="match status" value="1"/>
</dbReference>
<evidence type="ECO:0000256" key="3">
    <source>
        <dbReference type="ARBA" id="ARBA00010728"/>
    </source>
</evidence>
<comment type="catalytic activity">
    <reaction evidence="10 12">
        <text>tRNA(Sec) + L-serine + ATP = L-seryl-tRNA(Sec) + AMP + diphosphate + H(+)</text>
        <dbReference type="Rhea" id="RHEA:42580"/>
        <dbReference type="Rhea" id="RHEA-COMP:9742"/>
        <dbReference type="Rhea" id="RHEA-COMP:10128"/>
        <dbReference type="ChEBI" id="CHEBI:15378"/>
        <dbReference type="ChEBI" id="CHEBI:30616"/>
        <dbReference type="ChEBI" id="CHEBI:33019"/>
        <dbReference type="ChEBI" id="CHEBI:33384"/>
        <dbReference type="ChEBI" id="CHEBI:78442"/>
        <dbReference type="ChEBI" id="CHEBI:78533"/>
        <dbReference type="ChEBI" id="CHEBI:456215"/>
        <dbReference type="EC" id="6.1.1.11"/>
    </reaction>
</comment>
<evidence type="ECO:0000256" key="9">
    <source>
        <dbReference type="ARBA" id="ARBA00023146"/>
    </source>
</evidence>
<dbReference type="GO" id="GO:0005524">
    <property type="term" value="F:ATP binding"/>
    <property type="evidence" value="ECO:0007669"/>
    <property type="project" value="UniProtKB-UniRule"/>
</dbReference>
<keyword evidence="4 12" id="KW-0963">Cytoplasm</keyword>